<sequence length="81" mass="8275">MTYLAQEGVEETGDSVAAAWGGGSRSTNIGTGLATSLNTGGTTAAALATFRGTEALLEQSEFDQQHSEAMAPSAHVSCLKR</sequence>
<evidence type="ECO:0000313" key="1">
    <source>
        <dbReference type="EMBL" id="MPC85555.1"/>
    </source>
</evidence>
<comment type="caution">
    <text evidence="1">The sequence shown here is derived from an EMBL/GenBank/DDBJ whole genome shotgun (WGS) entry which is preliminary data.</text>
</comment>
<reference evidence="1 2" key="1">
    <citation type="submission" date="2019-05" db="EMBL/GenBank/DDBJ databases">
        <title>Another draft genome of Portunus trituberculatus and its Hox gene families provides insights of decapod evolution.</title>
        <authorList>
            <person name="Jeong J.-H."/>
            <person name="Song I."/>
            <person name="Kim S."/>
            <person name="Choi T."/>
            <person name="Kim D."/>
            <person name="Ryu S."/>
            <person name="Kim W."/>
        </authorList>
    </citation>
    <scope>NUCLEOTIDE SEQUENCE [LARGE SCALE GENOMIC DNA]</scope>
    <source>
        <tissue evidence="1">Muscle</tissue>
    </source>
</reference>
<accession>A0A5B7ISY5</accession>
<evidence type="ECO:0000313" key="2">
    <source>
        <dbReference type="Proteomes" id="UP000324222"/>
    </source>
</evidence>
<proteinExistence type="predicted"/>
<gene>
    <name evidence="1" type="ORF">E2C01_080336</name>
</gene>
<dbReference type="Proteomes" id="UP000324222">
    <property type="component" value="Unassembled WGS sequence"/>
</dbReference>
<dbReference type="EMBL" id="VSRR010068796">
    <property type="protein sequence ID" value="MPC85555.1"/>
    <property type="molecule type" value="Genomic_DNA"/>
</dbReference>
<keyword evidence="2" id="KW-1185">Reference proteome</keyword>
<protein>
    <submittedName>
        <fullName evidence="1">Uncharacterized protein</fullName>
    </submittedName>
</protein>
<name>A0A5B7ISY5_PORTR</name>
<organism evidence="1 2">
    <name type="scientific">Portunus trituberculatus</name>
    <name type="common">Swimming crab</name>
    <name type="synonym">Neptunus trituberculatus</name>
    <dbReference type="NCBI Taxonomy" id="210409"/>
    <lineage>
        <taxon>Eukaryota</taxon>
        <taxon>Metazoa</taxon>
        <taxon>Ecdysozoa</taxon>
        <taxon>Arthropoda</taxon>
        <taxon>Crustacea</taxon>
        <taxon>Multicrustacea</taxon>
        <taxon>Malacostraca</taxon>
        <taxon>Eumalacostraca</taxon>
        <taxon>Eucarida</taxon>
        <taxon>Decapoda</taxon>
        <taxon>Pleocyemata</taxon>
        <taxon>Brachyura</taxon>
        <taxon>Eubrachyura</taxon>
        <taxon>Portunoidea</taxon>
        <taxon>Portunidae</taxon>
        <taxon>Portuninae</taxon>
        <taxon>Portunus</taxon>
    </lineage>
</organism>
<dbReference type="AlphaFoldDB" id="A0A5B7ISY5"/>